<gene>
    <name evidence="2" type="ORF">JBF11_06280</name>
</gene>
<dbReference type="Gene3D" id="3.90.320.10">
    <property type="match status" value="1"/>
</dbReference>
<dbReference type="InterPro" id="IPR011335">
    <property type="entry name" value="Restrct_endonuc-II-like"/>
</dbReference>
<evidence type="ECO:0000313" key="2">
    <source>
        <dbReference type="EMBL" id="UWX05083.1"/>
    </source>
</evidence>
<name>A0ABY5XZ95_9BACT</name>
<dbReference type="EMBL" id="CP065938">
    <property type="protein sequence ID" value="UWX05083.1"/>
    <property type="molecule type" value="Genomic_DNA"/>
</dbReference>
<protein>
    <submittedName>
        <fullName evidence="2">PD-(D/E)XK nuclease family protein</fullName>
    </submittedName>
</protein>
<dbReference type="RefSeq" id="WP_334314645.1">
    <property type="nucleotide sequence ID" value="NZ_CP065938.1"/>
</dbReference>
<reference evidence="2" key="1">
    <citation type="submission" date="2020-12" db="EMBL/GenBank/DDBJ databases">
        <title>Taurinivorans muris gen. nov., sp. nov., fundamental and realized metabolic niche of a ubiquitous sulfidogenic bacterium in the murine intestine.</title>
        <authorList>
            <person name="Ye H."/>
            <person name="Hanson B.T."/>
            <person name="Loy A."/>
        </authorList>
    </citation>
    <scope>NUCLEOTIDE SEQUENCE</scope>
    <source>
        <strain evidence="2">LT0009</strain>
    </source>
</reference>
<dbReference type="Proteomes" id="UP001058120">
    <property type="component" value="Chromosome"/>
</dbReference>
<evidence type="ECO:0000259" key="1">
    <source>
        <dbReference type="Pfam" id="PF12705"/>
    </source>
</evidence>
<dbReference type="InterPro" id="IPR011604">
    <property type="entry name" value="PDDEXK-like_dom_sf"/>
</dbReference>
<dbReference type="InterPro" id="IPR038726">
    <property type="entry name" value="PDDEXK_AddAB-type"/>
</dbReference>
<proteinExistence type="predicted"/>
<feature type="domain" description="PD-(D/E)XK endonuclease-like" evidence="1">
    <location>
        <begin position="777"/>
        <end position="1079"/>
    </location>
</feature>
<dbReference type="Pfam" id="PF12705">
    <property type="entry name" value="PDDEXK_1"/>
    <property type="match status" value="1"/>
</dbReference>
<dbReference type="SUPFAM" id="SSF52540">
    <property type="entry name" value="P-loop containing nucleoside triphosphate hydrolases"/>
    <property type="match status" value="1"/>
</dbReference>
<organism evidence="2 3">
    <name type="scientific">Taurinivorans muris</name>
    <dbReference type="NCBI Taxonomy" id="2787751"/>
    <lineage>
        <taxon>Bacteria</taxon>
        <taxon>Pseudomonadati</taxon>
        <taxon>Thermodesulfobacteriota</taxon>
        <taxon>Desulfovibrionia</taxon>
        <taxon>Desulfovibrionales</taxon>
        <taxon>Desulfovibrionaceae</taxon>
        <taxon>Taurinivorans</taxon>
    </lineage>
</organism>
<evidence type="ECO:0000313" key="3">
    <source>
        <dbReference type="Proteomes" id="UP001058120"/>
    </source>
</evidence>
<keyword evidence="3" id="KW-1185">Reference proteome</keyword>
<sequence>MRQYCKKYRQNEQNPFAVVSWQDDFLYKLQELVDCFIQEQNISMQDIVLVFPNARPKRYLTARYKKSAGQKQQAGILPQIYTSSEFYALCLHHFERGQSLFSEQEPLDRYAKLYEIVKNILQKKRNTHFSASVEIRQLEAGETDVSYKKEENGVLQMAKFYPWAESLDMLFEECFQHLIFPRNIEYADGEVSPFAQSLLADLKEIFTEYVRSMQEKRQSTPAYGLFRTARYIESYYQYQNGKTPEMADMPFEKNKGDAECFSDFMPYLLQGKCIIFAGFVSVSQAEEVILKYFWERGACLCFHTDSRLVTDIRALHYSCEEHGKWLQKWRAEAYLLGAGGERKPKISFLPAYDVHSQLQSLKKDIMPYIETAQERDDYCAVVLPNPSLLMPVLHELPNKNINISLGYPIQRTLLWQFMECIFTLQLQKKGNAGGYSYRAEDLRALLRHPYAKMLLGQGKQGNSKARAEQAAVSDDNFSTWRKVLYYAEKKLAEQGVYADCADFVQNTLFDLDNENLPYALNETLEEFIDNFFDLTVFSWEQVENLRDIGERLYALIDFLIRYGAGVWYRFPLDKEGLVRFLQNTVPSVMQNGMAEKVLPLKVLYGIVEQLVHAERVPFEADPLTGLQVLGMLETRLLRFENVFVLDCIESALPAQQNQDPLMPDSLRNMIGLPDRHSREILVAHTFYRLINGAENVYCYWQEGVLSSEIQSSKNIRSRFIEELIWEKEKNNKKEGISTPFLRAVDCGFNVPERRKKRGIPMNGALFAALESVLAFGLSAKGLNAYLQCPVKFYYQYLAKIGGKEEPEAGDNHSLFGTKIHELLKEQYQGKSRVKHDEAFARQLLQGFHEKFNKKNWQECFSAESYFMLQESGKYFLNKYCQEMPSQLEILALEQQFSHLLRHGAFSVPVHLIGYADRIDKRDDSYWIVDYKTTKINKKQAAIWKNESLLHELAEMNGNWQEEKAERCFEELAAELSDIQLPFYLYLFARDFIDKQNRVDGNANINASWIFLSERKEPCELALVSENVKSGRTAWEILKDMREKHMDTILHFILNHMVKEEKWKCKEGKYCGYCPFAEYC</sequence>
<dbReference type="SUPFAM" id="SSF52980">
    <property type="entry name" value="Restriction endonuclease-like"/>
    <property type="match status" value="1"/>
</dbReference>
<accession>A0ABY5XZ95</accession>
<dbReference type="InterPro" id="IPR027417">
    <property type="entry name" value="P-loop_NTPase"/>
</dbReference>